<name>A0ABY6A937_9GAMM</name>
<feature type="chain" id="PRO_5047037071" evidence="1">
    <location>
        <begin position="22"/>
        <end position="301"/>
    </location>
</feature>
<accession>A0ABY6A937</accession>
<protein>
    <submittedName>
        <fullName evidence="3">DUF4382 domain-containing protein</fullName>
    </submittedName>
</protein>
<keyword evidence="1" id="KW-0732">Signal</keyword>
<dbReference type="Pfam" id="PF14321">
    <property type="entry name" value="DUF4382"/>
    <property type="match status" value="1"/>
</dbReference>
<evidence type="ECO:0000313" key="4">
    <source>
        <dbReference type="Proteomes" id="UP001065322"/>
    </source>
</evidence>
<dbReference type="Proteomes" id="UP001065322">
    <property type="component" value="Chromosome"/>
</dbReference>
<keyword evidence="4" id="KW-1185">Reference proteome</keyword>
<feature type="domain" description="DUF4382" evidence="2">
    <location>
        <begin position="33"/>
        <end position="178"/>
    </location>
</feature>
<gene>
    <name evidence="3" type="ORF">HUF19_08635</name>
</gene>
<proteinExistence type="predicted"/>
<dbReference type="InterPro" id="IPR025491">
    <property type="entry name" value="DUF4382"/>
</dbReference>
<reference evidence="4" key="1">
    <citation type="submission" date="2020-06" db="EMBL/GenBank/DDBJ databases">
        <title>Thalassolituus marinus alknpb1M-1, a hydrocarbon-degrading bacterium isolated from the deep-sea overlying water using an in-situ strategy from the South China Sea basin.</title>
        <authorList>
            <person name="Dong C."/>
            <person name="Chen Y."/>
            <person name="Shao Z."/>
        </authorList>
    </citation>
    <scope>NUCLEOTIDE SEQUENCE [LARGE SCALE GENOMIC DNA]</scope>
    <source>
        <strain evidence="4">alknpb1M-1</strain>
    </source>
</reference>
<evidence type="ECO:0000259" key="2">
    <source>
        <dbReference type="Pfam" id="PF14321"/>
    </source>
</evidence>
<evidence type="ECO:0000256" key="1">
    <source>
        <dbReference type="SAM" id="SignalP"/>
    </source>
</evidence>
<dbReference type="PROSITE" id="PS51257">
    <property type="entry name" value="PROKAR_LIPOPROTEIN"/>
    <property type="match status" value="1"/>
</dbReference>
<evidence type="ECO:0000313" key="3">
    <source>
        <dbReference type="EMBL" id="UXD87497.1"/>
    </source>
</evidence>
<sequence length="301" mass="31443">MFRTNWLRNSLFLAVTSALVAGCNSSSSGSDAGRLSLNVTDAPVDSASKVVVSFSGVELQSGGSRTEILFDEPRSIDLLALQGSNSASLLEGQELPAGEYQWMHLLVNAEQDSVLDSYIEFEDGSVQELYVPSGSQTGLKLVRGFTLLAGGSADFTIDFDLRKSVVDPKGGQGMHLKPALRLIDNAQSGTITGTVAGELIVSACADASLDAGAVYAFVGSDVVADDVDGDAGDPLTSALVNENEGVYSYELGFMPVGTYTLAYTCEAATDDAESDDVIAFAEQSNAEVVADQTTQADFSGI</sequence>
<feature type="signal peptide" evidence="1">
    <location>
        <begin position="1"/>
        <end position="21"/>
    </location>
</feature>
<organism evidence="3 4">
    <name type="scientific">Thalassolituus hydrocarboniclasticus</name>
    <dbReference type="NCBI Taxonomy" id="2742796"/>
    <lineage>
        <taxon>Bacteria</taxon>
        <taxon>Pseudomonadati</taxon>
        <taxon>Pseudomonadota</taxon>
        <taxon>Gammaproteobacteria</taxon>
        <taxon>Oceanospirillales</taxon>
        <taxon>Oceanospirillaceae</taxon>
        <taxon>Thalassolituus</taxon>
    </lineage>
</organism>
<dbReference type="RefSeq" id="WP_260999407.1">
    <property type="nucleotide sequence ID" value="NZ_CP054475.1"/>
</dbReference>
<dbReference type="EMBL" id="CP054475">
    <property type="protein sequence ID" value="UXD87497.1"/>
    <property type="molecule type" value="Genomic_DNA"/>
</dbReference>